<organism evidence="2 3">
    <name type="scientific">Pochonia chlamydosporia 170</name>
    <dbReference type="NCBI Taxonomy" id="1380566"/>
    <lineage>
        <taxon>Eukaryota</taxon>
        <taxon>Fungi</taxon>
        <taxon>Dikarya</taxon>
        <taxon>Ascomycota</taxon>
        <taxon>Pezizomycotina</taxon>
        <taxon>Sordariomycetes</taxon>
        <taxon>Hypocreomycetidae</taxon>
        <taxon>Hypocreales</taxon>
        <taxon>Clavicipitaceae</taxon>
        <taxon>Pochonia</taxon>
    </lineage>
</organism>
<feature type="region of interest" description="Disordered" evidence="1">
    <location>
        <begin position="329"/>
        <end position="425"/>
    </location>
</feature>
<evidence type="ECO:0000256" key="1">
    <source>
        <dbReference type="SAM" id="MobiDB-lite"/>
    </source>
</evidence>
<dbReference type="Proteomes" id="UP000078397">
    <property type="component" value="Unassembled WGS sequence"/>
</dbReference>
<feature type="compositionally biased region" description="Basic and acidic residues" evidence="1">
    <location>
        <begin position="805"/>
        <end position="821"/>
    </location>
</feature>
<feature type="compositionally biased region" description="Polar residues" evidence="1">
    <location>
        <begin position="1112"/>
        <end position="1121"/>
    </location>
</feature>
<dbReference type="OrthoDB" id="4207369at2759"/>
<dbReference type="EMBL" id="LSBJ02000002">
    <property type="protein sequence ID" value="OAQ70866.1"/>
    <property type="molecule type" value="Genomic_DNA"/>
</dbReference>
<feature type="compositionally biased region" description="Polar residues" evidence="1">
    <location>
        <begin position="942"/>
        <end position="957"/>
    </location>
</feature>
<dbReference type="RefSeq" id="XP_018147403.1">
    <property type="nucleotide sequence ID" value="XM_018291212.1"/>
</dbReference>
<feature type="compositionally biased region" description="Low complexity" evidence="1">
    <location>
        <begin position="913"/>
        <end position="924"/>
    </location>
</feature>
<feature type="compositionally biased region" description="Low complexity" evidence="1">
    <location>
        <begin position="1078"/>
        <end position="1097"/>
    </location>
</feature>
<feature type="compositionally biased region" description="Polar residues" evidence="1">
    <location>
        <begin position="332"/>
        <end position="365"/>
    </location>
</feature>
<accession>A0A179FYW6</accession>
<feature type="compositionally biased region" description="Polar residues" evidence="1">
    <location>
        <begin position="767"/>
        <end position="776"/>
    </location>
</feature>
<sequence>MDAPTPQPWGLGLKPKLSSNLPPSFIVFFPARDNGASSHGKNNTGSRYTNLSWVGLLRAPVHVHREPAWHRVPTEYFVSKNNTTRTIMTRIGHPEKRRNEFVFYLSSHAETAAAKRIESWTEPTTMLMPPKKHRRRIRFAKSNQNHPGFCGEPLSIAEMTHMFMVAKVDIVNGLLSIPRSQFRADYKFLESKENKKRYSVPAKRWIDKKDCIDTHGKWGGFKLLSYIDLNHLCRKASKMGDSEISLQTAAIADLAQIFKGMKPSPRIPLALAGMTELEDIADKTAYLSALDLAKFEEESGKSPTKKSPHSVLSLKDTPRRLSDTVVKLLPGSSPQAESSPVKSFGTPSTPFVDSPSSVKATQSPSPMAAATARAVPSSPLVDIPSLAPGPTKHFTAPSYDSSTSTSLDETCEQTPPEHISPTKAVRPAAETTLVETEPATPHHAPLDQQHRTSDLGLVSAMPASTPKMEASPLQPSLAVDPQLNFGPVSPSFKAPSWLSSTITSRAKQTVKKTSRRNSEPLMRNCIRNQVARRKTFSPRKVVFQSDEACNAATSHTSTHAQKHQAAADVDMNGTPEQRAFSDPTSSMATPAICWGRMTGRVSSDGALSTLALTRDIHMNGVHNIDMRQNPDIFGAPAMSAVPSPNAINRLADMAVERCDGQAKVQVTEENGRLIVRFKLPTEFAYLFPDTQGLDESHFTTSPSAVSSSPRITFKGHELTLTKVDNSPAPEEPELPSLKSNSDNTSIASGFDASPQVPALTPTPAAKLNTSFTPVNGSSSSSSSDEENSNENGRPTQQDKQSVHSKHYEDSPGRDYMRDFIKRTHRKRLSATETGSPIAPPAKRAPLGIKSPNVESPQKGKRKAENEEHDSESPLKTSAGPQLKKARRAEVPSPGKTSSAALKGKAPVDRTKVSSAATKAESTTTTDDEKAASATGSRRSTRLRSQMPGSTAKSSIPTSIKLGGRTNGGRSALTSATRNEEKDLSNKTRRNTLKNRGNAEYPAQVLARHQEERLRENSSESSSSSSSEAPAKVTIGRKSVGWKTPLEAHQGEDAKKSRIATIKPKTAGKVKSSGIAKPTRNTTAATQKQQRTAKVAATMGMSQNGTPAKPNRVTRSSARVRA</sequence>
<protein>
    <submittedName>
        <fullName evidence="2">Uncharacterized protein</fullName>
    </submittedName>
</protein>
<feature type="compositionally biased region" description="Basic and acidic residues" evidence="1">
    <location>
        <begin position="1007"/>
        <end position="1017"/>
    </location>
</feature>
<gene>
    <name evidence="2" type="ORF">VFPPC_13435</name>
</gene>
<keyword evidence="3" id="KW-1185">Reference proteome</keyword>
<dbReference type="GeneID" id="28855206"/>
<evidence type="ECO:0000313" key="3">
    <source>
        <dbReference type="Proteomes" id="UP000078397"/>
    </source>
</evidence>
<comment type="caution">
    <text evidence="2">The sequence shown here is derived from an EMBL/GenBank/DDBJ whole genome shotgun (WGS) entry which is preliminary data.</text>
</comment>
<feature type="compositionally biased region" description="Polar residues" evidence="1">
    <location>
        <begin position="967"/>
        <end position="976"/>
    </location>
</feature>
<evidence type="ECO:0000313" key="2">
    <source>
        <dbReference type="EMBL" id="OAQ70866.1"/>
    </source>
</evidence>
<feature type="region of interest" description="Disordered" evidence="1">
    <location>
        <begin position="720"/>
        <end position="1121"/>
    </location>
</feature>
<proteinExistence type="predicted"/>
<name>A0A179FYW6_METCM</name>
<dbReference type="KEGG" id="pchm:VFPPC_13435"/>
<dbReference type="AlphaFoldDB" id="A0A179FYW6"/>
<reference evidence="2 3" key="1">
    <citation type="journal article" date="2016" name="PLoS Pathog.">
        <title>Biosynthesis of antibiotic leucinostatins in bio-control fungus Purpureocillium lilacinum and their inhibition on phytophthora revealed by genome mining.</title>
        <authorList>
            <person name="Wang G."/>
            <person name="Liu Z."/>
            <person name="Lin R."/>
            <person name="Li E."/>
            <person name="Mao Z."/>
            <person name="Ling J."/>
            <person name="Yang Y."/>
            <person name="Yin W.B."/>
            <person name="Xie B."/>
        </authorList>
    </citation>
    <scope>NUCLEOTIDE SEQUENCE [LARGE SCALE GENOMIC DNA]</scope>
    <source>
        <strain evidence="2">170</strain>
    </source>
</reference>
<feature type="compositionally biased region" description="Polar residues" evidence="1">
    <location>
        <begin position="398"/>
        <end position="408"/>
    </location>
</feature>
<feature type="region of interest" description="Disordered" evidence="1">
    <location>
        <begin position="297"/>
        <end position="317"/>
    </location>
</feature>
<feature type="compositionally biased region" description="Low complexity" evidence="1">
    <location>
        <begin position="1018"/>
        <end position="1027"/>
    </location>
</feature>